<feature type="disulfide bond" evidence="9">
    <location>
        <begin position="1057"/>
        <end position="1067"/>
    </location>
</feature>
<feature type="domain" description="SRCR" evidence="11">
    <location>
        <begin position="47"/>
        <end position="147"/>
    </location>
</feature>
<feature type="disulfide bond" evidence="9">
    <location>
        <begin position="1026"/>
        <end position="1087"/>
    </location>
</feature>
<evidence type="ECO:0000313" key="12">
    <source>
        <dbReference type="EMBL" id="KAK9397336.1"/>
    </source>
</evidence>
<feature type="domain" description="SRCR" evidence="11">
    <location>
        <begin position="254"/>
        <end position="354"/>
    </location>
</feature>
<dbReference type="FunFam" id="3.10.250.10:FF:000009">
    <property type="entry name" value="WC1"/>
    <property type="match status" value="1"/>
</dbReference>
<keyword evidence="10" id="KW-1133">Transmembrane helix</keyword>
<feature type="domain" description="SRCR" evidence="11">
    <location>
        <begin position="988"/>
        <end position="1088"/>
    </location>
</feature>
<feature type="disulfide bond" evidence="9">
    <location>
        <begin position="530"/>
        <end position="540"/>
    </location>
</feature>
<feature type="disulfide bond" evidence="9">
    <location>
        <begin position="85"/>
        <end position="146"/>
    </location>
</feature>
<comment type="caution">
    <text evidence="9">Lacks conserved residue(s) required for the propagation of feature annotation.</text>
</comment>
<feature type="disulfide bond" evidence="9">
    <location>
        <begin position="72"/>
        <end position="136"/>
    </location>
</feature>
<feature type="domain" description="SRCR" evidence="11">
    <location>
        <begin position="149"/>
        <end position="249"/>
    </location>
</feature>
<comment type="function">
    <text evidence="6">Binds to extracellular matrix proteins. Binds to pathogen-associated molecular patterns (PAMPs) present on the cell walls of Gram-positive and Gram-negative bacteria and fungi, behaving as a pattern recognition receptor (PRR). Induces bacterial and fungal aggregation and subsequent inhibition of PAMP-induced cytokine release. Does not possess intrinsic bactericidal activity. May play a role in the innate defense and homeostasis of certain epithelial surfaces.</text>
</comment>
<dbReference type="SMART" id="SM00202">
    <property type="entry name" value="SR"/>
    <property type="match status" value="10"/>
</dbReference>
<feature type="disulfide bond" evidence="9">
    <location>
        <begin position="218"/>
        <end position="228"/>
    </location>
</feature>
<feature type="disulfide bond" evidence="9">
    <location>
        <begin position="798"/>
        <end position="862"/>
    </location>
</feature>
<evidence type="ECO:0000256" key="8">
    <source>
        <dbReference type="ARBA" id="ARBA00069168"/>
    </source>
</evidence>
<feature type="transmembrane region" description="Helical" evidence="10">
    <location>
        <begin position="1098"/>
        <end position="1118"/>
    </location>
</feature>
<name>A0AAW1B599_CROAD</name>
<dbReference type="InterPro" id="IPR001190">
    <property type="entry name" value="SRCR"/>
</dbReference>
<keyword evidence="5" id="KW-0325">Glycoprotein</keyword>
<evidence type="ECO:0000256" key="3">
    <source>
        <dbReference type="ARBA" id="ARBA00023157"/>
    </source>
</evidence>
<evidence type="ECO:0000256" key="5">
    <source>
        <dbReference type="ARBA" id="ARBA00023180"/>
    </source>
</evidence>
<dbReference type="FunFam" id="3.10.250.10:FF:000006">
    <property type="entry name" value="neurotrypsin isoform X2"/>
    <property type="match status" value="4"/>
</dbReference>
<feature type="disulfide bond" evidence="9">
    <location>
        <begin position="908"/>
        <end position="972"/>
    </location>
</feature>
<feature type="disulfide bond" evidence="9">
    <location>
        <begin position="811"/>
        <end position="872"/>
    </location>
</feature>
<feature type="disulfide bond" evidence="9">
    <location>
        <begin position="292"/>
        <end position="353"/>
    </location>
</feature>
<dbReference type="PRINTS" id="PR00258">
    <property type="entry name" value="SPERACTRCPTR"/>
</dbReference>
<feature type="disulfide bond" evidence="9">
    <location>
        <begin position="486"/>
        <end position="550"/>
    </location>
</feature>
<keyword evidence="4" id="KW-0675">Receptor</keyword>
<comment type="subunit">
    <text evidence="7">Interacts with LGALS1 and laminin.</text>
</comment>
<feature type="disulfide bond" evidence="9">
    <location>
        <begin position="323"/>
        <end position="333"/>
    </location>
</feature>
<feature type="domain" description="SRCR" evidence="11">
    <location>
        <begin position="668"/>
        <end position="768"/>
    </location>
</feature>
<dbReference type="GO" id="GO:0016020">
    <property type="term" value="C:membrane"/>
    <property type="evidence" value="ECO:0007669"/>
    <property type="project" value="InterPro"/>
</dbReference>
<feature type="domain" description="SRCR" evidence="11">
    <location>
        <begin position="883"/>
        <end position="983"/>
    </location>
</feature>
<dbReference type="SUPFAM" id="SSF56487">
    <property type="entry name" value="SRCR-like"/>
    <property type="match status" value="10"/>
</dbReference>
<feature type="disulfide bond" evidence="9">
    <location>
        <begin position="632"/>
        <end position="642"/>
    </location>
</feature>
<dbReference type="PROSITE" id="PS50287">
    <property type="entry name" value="SRCR_2"/>
    <property type="match status" value="10"/>
</dbReference>
<dbReference type="PANTHER" id="PTHR19331:SF487">
    <property type="entry name" value="SOLUBLE SCAVENGER RECEPTOR CYSTEINE-RICH DOMAIN-CONTAINING PROTEIN SSC5D"/>
    <property type="match status" value="1"/>
</dbReference>
<feature type="disulfide bond" evidence="9">
    <location>
        <begin position="693"/>
        <end position="757"/>
    </location>
</feature>
<feature type="domain" description="SRCR" evidence="11">
    <location>
        <begin position="771"/>
        <end position="873"/>
    </location>
</feature>
<evidence type="ECO:0000256" key="6">
    <source>
        <dbReference type="ARBA" id="ARBA00058074"/>
    </source>
</evidence>
<feature type="disulfide bond" evidence="9">
    <location>
        <begin position="381"/>
        <end position="445"/>
    </location>
</feature>
<dbReference type="PANTHER" id="PTHR19331">
    <property type="entry name" value="SCAVENGER RECEPTOR DOMAIN-CONTAINING"/>
    <property type="match status" value="1"/>
</dbReference>
<evidence type="ECO:0000256" key="1">
    <source>
        <dbReference type="ARBA" id="ARBA00022729"/>
    </source>
</evidence>
<evidence type="ECO:0000256" key="10">
    <source>
        <dbReference type="SAM" id="Phobius"/>
    </source>
</evidence>
<evidence type="ECO:0000256" key="9">
    <source>
        <dbReference type="PROSITE-ProRule" id="PRU00196"/>
    </source>
</evidence>
<evidence type="ECO:0000256" key="2">
    <source>
        <dbReference type="ARBA" id="ARBA00022737"/>
    </source>
</evidence>
<feature type="disulfide bond" evidence="9">
    <location>
        <begin position="601"/>
        <end position="662"/>
    </location>
</feature>
<dbReference type="PROSITE" id="PS00420">
    <property type="entry name" value="SRCR_1"/>
    <property type="match status" value="5"/>
</dbReference>
<evidence type="ECO:0000313" key="13">
    <source>
        <dbReference type="Proteomes" id="UP001474421"/>
    </source>
</evidence>
<dbReference type="EMBL" id="JAOTOJ010000008">
    <property type="protein sequence ID" value="KAK9397336.1"/>
    <property type="molecule type" value="Genomic_DNA"/>
</dbReference>
<dbReference type="Proteomes" id="UP001474421">
    <property type="component" value="Unassembled WGS sequence"/>
</dbReference>
<gene>
    <name evidence="12" type="ORF">NXF25_020697</name>
</gene>
<dbReference type="FunFam" id="3.10.250.10:FF:000007">
    <property type="entry name" value="Soluble scavenger receptor cysteine-rich domain-containing protein SSC5D"/>
    <property type="match status" value="4"/>
</dbReference>
<dbReference type="FunFam" id="3.10.250.10:FF:000002">
    <property type="entry name" value="Scavenger receptor cysteine-rich type 1 protein M130"/>
    <property type="match status" value="1"/>
</dbReference>
<dbReference type="Gene3D" id="3.10.250.10">
    <property type="entry name" value="SRCR-like domain"/>
    <property type="match status" value="10"/>
</dbReference>
<reference evidence="12 13" key="1">
    <citation type="journal article" date="2024" name="Proc. Natl. Acad. Sci. U.S.A.">
        <title>The genetic regulatory architecture and epigenomic basis for age-related changes in rattlesnake venom.</title>
        <authorList>
            <person name="Hogan M.P."/>
            <person name="Holding M.L."/>
            <person name="Nystrom G.S."/>
            <person name="Colston T.J."/>
            <person name="Bartlett D.A."/>
            <person name="Mason A.J."/>
            <person name="Ellsworth S.A."/>
            <person name="Rautsaw R.M."/>
            <person name="Lawrence K.C."/>
            <person name="Strickland J.L."/>
            <person name="He B."/>
            <person name="Fraser P."/>
            <person name="Margres M.J."/>
            <person name="Gilbert D.M."/>
            <person name="Gibbs H.L."/>
            <person name="Parkinson C.L."/>
            <person name="Rokyta D.R."/>
        </authorList>
    </citation>
    <scope>NUCLEOTIDE SEQUENCE [LARGE SCALE GENOMIC DNA]</scope>
    <source>
        <strain evidence="12">DRR0105</strain>
    </source>
</reference>
<feature type="disulfide bond" evidence="9">
    <location>
        <begin position="921"/>
        <end position="982"/>
    </location>
</feature>
<feature type="disulfide bond" evidence="9">
    <location>
        <begin position="116"/>
        <end position="126"/>
    </location>
</feature>
<feature type="disulfide bond" evidence="9">
    <location>
        <begin position="279"/>
        <end position="343"/>
    </location>
</feature>
<feature type="disulfide bond" evidence="9">
    <location>
        <begin position="737"/>
        <end position="747"/>
    </location>
</feature>
<feature type="disulfide bond" evidence="9">
    <location>
        <begin position="706"/>
        <end position="767"/>
    </location>
</feature>
<sequence>MASYSFPFGEKYLRERIKEVTLTLLFLTCFWGIAWTVQPTATQPIEIRLVNGTSRCVGRLEVFHNGLWGTVCDDSWGIEDARVVCRQLGCASAILALRESHFGRGTGRIWMDEVRCVGTESFLNQCPSRPWGDNDCHHGEDAGVVCSEMRLAGGSTLCTGRVEVLFNQRWGTICDNGWDLADANVVCREVGCGSALATAGAAKFGQGTGPIWMDQVNCTGEEDSLRKCPPKIMREHSCSHSKDAGVECAEPPEIRLSNGPNHCSGRVEILHEKLWGTICDDDWDLDDAKVVCQYLGCGNALSAPRGSRFGPGAGPIWLDGVNCTGSETAISKCPAKAWGEHDCTHSEDSGVVCTELRLAQGSTRCSGRLEVYHNKQWGTVCDEDWDLNDANVVCRELECGTALKATGGAQFGQGSGTIWLDRVNCTGKEAFLNECPKRPWGEHSCDHSRDTSVECSDPNEVRLVNGTSRCSGRVEVLHNQQWGTVCDDGWELTNAQVVCRELGCGIALSAPRGAKYGKGNDPIWLDDVKCKGTEASLRDCRLKSWGEHNCNHGEDAGAMCSELRLVNGSSHCSGRVEIFHDQQWGTVCDDRWDIKHAEVICREMGCGVALKARRKAYFGQGKGPIWLDDVNCQGTENSLSECQASTWGTNNCHHQEDAGVECADPVELRLVNGSHRCTGRVEVFHLQQYGTVCDDNWDLNEAVVVCRYLDCGSAISAPRSARFGRGSDAIWLDDVECTGTELSLGACKAKPWGTNDCNHGEDAGVVCSENLRLVNGTNRCSGRVEIRTPGSDEWGTVCDRTWDLKDVEIVCRQLGCGSAGSAPKGAHFGRGSGRIWMDDVNCEGTENSLQECRANTRGTNNCVHDQDASVICSDTFTLNVAKIRLEDGPNSCAGRVEVYHQQQWGTVCDDGWGLQDVAVVCRQLKCGIPLESLSGAHFGRGSGPIFLDDVNCTGTEMSIKECRGRSVGEHDCDHAEDAGAICSGPLKVRLANGPNACAGRVELNYNGSWVSIGDSGWSLNEARVICQQLGCGAALSVPKGNEYGKSTGPAFLDNMKCKGTESSLAECQAAATSSKKCICGSYAGAVCEGQSGSGTTTAVILSLVIIVLLIGVLLFYLWKKGVKLSALNPFTQRREPFMENISVGSNMVNGLREMYSRGREQITSEGDAEGDTICLVKAPSDPSANSTD</sequence>
<dbReference type="Pfam" id="PF00530">
    <property type="entry name" value="SRCR"/>
    <property type="match status" value="10"/>
</dbReference>
<keyword evidence="2" id="KW-0677">Repeat</keyword>
<feature type="disulfide bond" evidence="9">
    <location>
        <begin position="842"/>
        <end position="852"/>
    </location>
</feature>
<feature type="domain" description="SRCR" evidence="11">
    <location>
        <begin position="356"/>
        <end position="456"/>
    </location>
</feature>
<feature type="disulfide bond" evidence="9">
    <location>
        <begin position="425"/>
        <end position="435"/>
    </location>
</feature>
<feature type="domain" description="SRCR" evidence="11">
    <location>
        <begin position="563"/>
        <end position="663"/>
    </location>
</feature>
<feature type="domain" description="SRCR" evidence="11">
    <location>
        <begin position="461"/>
        <end position="561"/>
    </location>
</feature>
<evidence type="ECO:0000259" key="11">
    <source>
        <dbReference type="PROSITE" id="PS50287"/>
    </source>
</evidence>
<feature type="disulfide bond" evidence="9">
    <location>
        <begin position="952"/>
        <end position="962"/>
    </location>
</feature>
<feature type="disulfide bond" evidence="9">
    <location>
        <begin position="174"/>
        <end position="238"/>
    </location>
</feature>
<accession>A0AAW1B599</accession>
<feature type="disulfide bond" evidence="9">
    <location>
        <begin position="499"/>
        <end position="560"/>
    </location>
</feature>
<dbReference type="AlphaFoldDB" id="A0AAW1B599"/>
<organism evidence="12 13">
    <name type="scientific">Crotalus adamanteus</name>
    <name type="common">Eastern diamondback rattlesnake</name>
    <dbReference type="NCBI Taxonomy" id="8729"/>
    <lineage>
        <taxon>Eukaryota</taxon>
        <taxon>Metazoa</taxon>
        <taxon>Chordata</taxon>
        <taxon>Craniata</taxon>
        <taxon>Vertebrata</taxon>
        <taxon>Euteleostomi</taxon>
        <taxon>Lepidosauria</taxon>
        <taxon>Squamata</taxon>
        <taxon>Bifurcata</taxon>
        <taxon>Unidentata</taxon>
        <taxon>Episquamata</taxon>
        <taxon>Toxicofera</taxon>
        <taxon>Serpentes</taxon>
        <taxon>Colubroidea</taxon>
        <taxon>Viperidae</taxon>
        <taxon>Crotalinae</taxon>
        <taxon>Crotalus</taxon>
    </lineage>
</organism>
<dbReference type="InterPro" id="IPR036772">
    <property type="entry name" value="SRCR-like_dom_sf"/>
</dbReference>
<keyword evidence="1" id="KW-0732">Signal</keyword>
<feature type="disulfide bond" evidence="9">
    <location>
        <begin position="394"/>
        <end position="455"/>
    </location>
</feature>
<protein>
    <recommendedName>
        <fullName evidence="8">Soluble scavenger receptor cysteine-rich domain-containing protein SSC5D</fullName>
    </recommendedName>
</protein>
<evidence type="ECO:0000256" key="4">
    <source>
        <dbReference type="ARBA" id="ARBA00023170"/>
    </source>
</evidence>
<keyword evidence="13" id="KW-1185">Reference proteome</keyword>
<evidence type="ECO:0000256" key="7">
    <source>
        <dbReference type="ARBA" id="ARBA00064153"/>
    </source>
</evidence>
<feature type="disulfide bond" evidence="9">
    <location>
        <begin position="588"/>
        <end position="652"/>
    </location>
</feature>
<comment type="caution">
    <text evidence="12">The sequence shown here is derived from an EMBL/GenBank/DDBJ whole genome shotgun (WGS) entry which is preliminary data.</text>
</comment>
<proteinExistence type="predicted"/>
<keyword evidence="10" id="KW-0812">Transmembrane</keyword>
<keyword evidence="3 9" id="KW-1015">Disulfide bond</keyword>
<keyword evidence="10" id="KW-0472">Membrane</keyword>
<feature type="disulfide bond" evidence="9">
    <location>
        <begin position="187"/>
        <end position="248"/>
    </location>
</feature>